<dbReference type="AlphaFoldDB" id="E8X4S6"/>
<organism evidence="2">
    <name type="scientific">Granulicella tundricola (strain ATCC BAA-1859 / DSM 23138 / MP5ACTX9)</name>
    <dbReference type="NCBI Taxonomy" id="1198114"/>
    <lineage>
        <taxon>Bacteria</taxon>
        <taxon>Pseudomonadati</taxon>
        <taxon>Acidobacteriota</taxon>
        <taxon>Terriglobia</taxon>
        <taxon>Terriglobales</taxon>
        <taxon>Acidobacteriaceae</taxon>
        <taxon>Granulicella</taxon>
    </lineage>
</organism>
<dbReference type="HOGENOM" id="CLU_1508571_0_0_0"/>
<proteinExistence type="predicted"/>
<gene>
    <name evidence="1" type="ordered locus">AciX9_3561</name>
</gene>
<evidence type="ECO:0000313" key="2">
    <source>
        <dbReference type="Proteomes" id="UP000000343"/>
    </source>
</evidence>
<protein>
    <submittedName>
        <fullName evidence="1">Uncharacterized protein</fullName>
    </submittedName>
</protein>
<reference evidence="2" key="1">
    <citation type="submission" date="2011-01" db="EMBL/GenBank/DDBJ databases">
        <title>Complete sequence of chromosome of Acidobacterium sp. MP5ACTX9.</title>
        <authorList>
            <consortium name="US DOE Joint Genome Institute"/>
            <person name="Lucas S."/>
            <person name="Copeland A."/>
            <person name="Lapidus A."/>
            <person name="Cheng J.-F."/>
            <person name="Goodwin L."/>
            <person name="Pitluck S."/>
            <person name="Teshima H."/>
            <person name="Detter J.C."/>
            <person name="Han C."/>
            <person name="Tapia R."/>
            <person name="Land M."/>
            <person name="Hauser L."/>
            <person name="Kyrpides N."/>
            <person name="Ivanova N."/>
            <person name="Ovchinnikova G."/>
            <person name="Pagani I."/>
            <person name="Rawat S.R."/>
            <person name="Mannisto M."/>
            <person name="Haggblom M.M."/>
            <person name="Woyke T."/>
        </authorList>
    </citation>
    <scope>NUCLEOTIDE SEQUENCE [LARGE SCALE GENOMIC DNA]</scope>
    <source>
        <strain evidence="2">MP5ACTX9</strain>
    </source>
</reference>
<dbReference type="Proteomes" id="UP000000343">
    <property type="component" value="Chromosome"/>
</dbReference>
<name>E8X4S6_GRATM</name>
<dbReference type="EMBL" id="CP002480">
    <property type="protein sequence ID" value="ADW70565.1"/>
    <property type="molecule type" value="Genomic_DNA"/>
</dbReference>
<evidence type="ECO:0000313" key="1">
    <source>
        <dbReference type="EMBL" id="ADW70565.1"/>
    </source>
</evidence>
<keyword evidence="2" id="KW-1185">Reference proteome</keyword>
<dbReference type="PaxDb" id="1198114-AciX9_3561"/>
<sequence length="178" mass="18605">MFRDLFYLLVGFLGFFCLAALGWEVGGGDLEAVEEEAGAAVVELVGGDAAQDLADGELDGGSVFGEWQIEGGVAVLVCVTGCQVGAWDGFAGGVVVVAEVLVAEGWTAAAASVGVDVAALVACGCFDCLSLCGHGWGSPPPVKVCKVFRRLMLWVDFFLSTVVHCQLWRRGFSSSYEL</sequence>
<dbReference type="KEGG" id="acm:AciX9_3561"/>
<accession>E8X4S6</accession>